<evidence type="ECO:0000313" key="5">
    <source>
        <dbReference type="EMBL" id="CAH1242483.1"/>
    </source>
</evidence>
<organism evidence="5 6">
    <name type="scientific">Branchiostoma lanceolatum</name>
    <name type="common">Common lancelet</name>
    <name type="synonym">Amphioxus lanceolatum</name>
    <dbReference type="NCBI Taxonomy" id="7740"/>
    <lineage>
        <taxon>Eukaryota</taxon>
        <taxon>Metazoa</taxon>
        <taxon>Chordata</taxon>
        <taxon>Cephalochordata</taxon>
        <taxon>Leptocardii</taxon>
        <taxon>Amphioxiformes</taxon>
        <taxon>Branchiostomatidae</taxon>
        <taxon>Branchiostoma</taxon>
    </lineage>
</organism>
<dbReference type="AlphaFoldDB" id="A0A8J9YVH8"/>
<feature type="domain" description="ATPase AAA-type core" evidence="4">
    <location>
        <begin position="89"/>
        <end position="166"/>
    </location>
</feature>
<accession>A0A8J9YVH8</accession>
<dbReference type="OrthoDB" id="10052806at2759"/>
<gene>
    <name evidence="5" type="primary">Hypp6756</name>
    <name evidence="5" type="ORF">BLAG_LOCUS5773</name>
</gene>
<sequence length="175" mass="19255">MMFDGGREGGVWSAQTPIAQDFFGGLSNNIELDFQAAVRARKPQTSGTYEENDVDRLNAAALDKKVRQSLNGIAGFLYKLGMITKPIPVTVQRGDLISKWIRQTTETTRTKINETKGGVMLIDEAYQLAQSDTSKRDVGRESLEELMSVMEGGDPIMITLWGTNSVYHLPVVSPG</sequence>
<dbReference type="PANTHER" id="PTHR43392:SF2">
    <property type="entry name" value="AAA-TYPE ATPASE FAMILY PROTEIN _ ANKYRIN REPEAT FAMILY PROTEIN"/>
    <property type="match status" value="1"/>
</dbReference>
<evidence type="ECO:0000256" key="1">
    <source>
        <dbReference type="ARBA" id="ARBA00010378"/>
    </source>
</evidence>
<dbReference type="Pfam" id="PF00004">
    <property type="entry name" value="AAA"/>
    <property type="match status" value="1"/>
</dbReference>
<dbReference type="Proteomes" id="UP000838412">
    <property type="component" value="Chromosome 12"/>
</dbReference>
<dbReference type="GO" id="GO:0016887">
    <property type="term" value="F:ATP hydrolysis activity"/>
    <property type="evidence" value="ECO:0007669"/>
    <property type="project" value="InterPro"/>
</dbReference>
<dbReference type="InterPro" id="IPR027417">
    <property type="entry name" value="P-loop_NTPase"/>
</dbReference>
<keyword evidence="2" id="KW-0547">Nucleotide-binding</keyword>
<keyword evidence="3" id="KW-0067">ATP-binding</keyword>
<dbReference type="GO" id="GO:0005524">
    <property type="term" value="F:ATP binding"/>
    <property type="evidence" value="ECO:0007669"/>
    <property type="project" value="UniProtKB-KW"/>
</dbReference>
<dbReference type="Gene3D" id="3.40.50.300">
    <property type="entry name" value="P-loop containing nucleotide triphosphate hydrolases"/>
    <property type="match status" value="1"/>
</dbReference>
<evidence type="ECO:0000313" key="6">
    <source>
        <dbReference type="Proteomes" id="UP000838412"/>
    </source>
</evidence>
<dbReference type="InterPro" id="IPR003959">
    <property type="entry name" value="ATPase_AAA_core"/>
</dbReference>
<dbReference type="PRINTS" id="PR00819">
    <property type="entry name" value="CBXCFQXSUPER"/>
</dbReference>
<name>A0A8J9YVH8_BRALA</name>
<protein>
    <submittedName>
        <fullName evidence="5">Hypp6756 protein</fullName>
    </submittedName>
</protein>
<proteinExistence type="inferred from homology"/>
<evidence type="ECO:0000259" key="4">
    <source>
        <dbReference type="Pfam" id="PF00004"/>
    </source>
</evidence>
<dbReference type="EMBL" id="OV696697">
    <property type="protein sequence ID" value="CAH1242483.1"/>
    <property type="molecule type" value="Genomic_DNA"/>
</dbReference>
<dbReference type="InterPro" id="IPR050773">
    <property type="entry name" value="CbxX/CfxQ_RuBisCO_ESX"/>
</dbReference>
<comment type="similarity">
    <text evidence="1">Belongs to the CbxX/CfxQ family.</text>
</comment>
<evidence type="ECO:0000256" key="3">
    <source>
        <dbReference type="ARBA" id="ARBA00022840"/>
    </source>
</evidence>
<evidence type="ECO:0000256" key="2">
    <source>
        <dbReference type="ARBA" id="ARBA00022741"/>
    </source>
</evidence>
<keyword evidence="6" id="KW-1185">Reference proteome</keyword>
<reference evidence="5" key="1">
    <citation type="submission" date="2022-01" db="EMBL/GenBank/DDBJ databases">
        <authorList>
            <person name="Braso-Vives M."/>
        </authorList>
    </citation>
    <scope>NUCLEOTIDE SEQUENCE</scope>
</reference>
<dbReference type="PANTHER" id="PTHR43392">
    <property type="entry name" value="AAA-TYPE ATPASE FAMILY PROTEIN / ANKYRIN REPEAT FAMILY PROTEIN"/>
    <property type="match status" value="1"/>
</dbReference>
<dbReference type="InterPro" id="IPR000641">
    <property type="entry name" value="CbxX/CfxQ"/>
</dbReference>